<keyword evidence="3" id="KW-1185">Reference proteome</keyword>
<protein>
    <recommendedName>
        <fullName evidence="1">2EXR domain-containing protein</fullName>
    </recommendedName>
</protein>
<dbReference type="InterPro" id="IPR045518">
    <property type="entry name" value="2EXR"/>
</dbReference>
<dbReference type="HOGENOM" id="CLU_1195342_0_0_1"/>
<evidence type="ECO:0000313" key="3">
    <source>
        <dbReference type="Proteomes" id="UP000011064"/>
    </source>
</evidence>
<dbReference type="InParanoid" id="L8GAI0"/>
<evidence type="ECO:0000313" key="2">
    <source>
        <dbReference type="EMBL" id="ELR10215.1"/>
    </source>
</evidence>
<sequence length="244" mass="27519">MPADMPADTPTNMPADSPPQFTLFPLLPAELRAKIWQTALFECNSIVELSLLNGAIIPKSRPSIVLRINQESRHEASRAYRALSNSISFHKDGPTQNQLYLLPERDILYFSNDHQFAAPSTVHCKMAGMAGTLSLLAASLSEIDRAKIQTLAIDIYEWPEVEHVRGVMEGLIPFEGLKTLVVVMRDSLEKKSDTSDRIFVNWPSSQRKPAYDLQTKLWKMSRSTLRYHPQWKEPVVELVCLGGD</sequence>
<dbReference type="PANTHER" id="PTHR35910:SF6">
    <property type="entry name" value="2EXR DOMAIN-CONTAINING PROTEIN"/>
    <property type="match status" value="1"/>
</dbReference>
<dbReference type="VEuPathDB" id="FungiDB:GMDG_04608"/>
<feature type="domain" description="2EXR" evidence="1">
    <location>
        <begin position="21"/>
        <end position="108"/>
    </location>
</feature>
<accession>L8GAI0</accession>
<dbReference type="OrthoDB" id="3557569at2759"/>
<reference evidence="3" key="1">
    <citation type="submission" date="2010-09" db="EMBL/GenBank/DDBJ databases">
        <title>The genome sequence of Geomyces destructans 20631-21.</title>
        <authorList>
            <consortium name="The Broad Institute Genome Sequencing Platform"/>
            <person name="Cuomo C.A."/>
            <person name="Blehert D.S."/>
            <person name="Lorch J.M."/>
            <person name="Young S.K."/>
            <person name="Zeng Q."/>
            <person name="Gargeya S."/>
            <person name="Fitzgerald M."/>
            <person name="Haas B."/>
            <person name="Abouelleil A."/>
            <person name="Alvarado L."/>
            <person name="Arachchi H.M."/>
            <person name="Berlin A."/>
            <person name="Brown A."/>
            <person name="Chapman S.B."/>
            <person name="Chen Z."/>
            <person name="Dunbar C."/>
            <person name="Freedman E."/>
            <person name="Gearin G."/>
            <person name="Gellesch M."/>
            <person name="Goldberg J."/>
            <person name="Griggs A."/>
            <person name="Gujja S."/>
            <person name="Heiman D."/>
            <person name="Howarth C."/>
            <person name="Larson L."/>
            <person name="Lui A."/>
            <person name="MacDonald P.J.P."/>
            <person name="Montmayeur A."/>
            <person name="Murphy C."/>
            <person name="Neiman D."/>
            <person name="Pearson M."/>
            <person name="Priest M."/>
            <person name="Roberts A."/>
            <person name="Saif S."/>
            <person name="Shea T."/>
            <person name="Shenoy N."/>
            <person name="Sisk P."/>
            <person name="Stolte C."/>
            <person name="Sykes S."/>
            <person name="Wortman J."/>
            <person name="Nusbaum C."/>
            <person name="Birren B."/>
        </authorList>
    </citation>
    <scope>NUCLEOTIDE SEQUENCE [LARGE SCALE GENOMIC DNA]</scope>
    <source>
        <strain evidence="3">ATCC MYA-4855 / 20631-21</strain>
    </source>
</reference>
<organism evidence="2 3">
    <name type="scientific">Pseudogymnoascus destructans (strain ATCC MYA-4855 / 20631-21)</name>
    <name type="common">Bat white-nose syndrome fungus</name>
    <name type="synonym">Geomyces destructans</name>
    <dbReference type="NCBI Taxonomy" id="658429"/>
    <lineage>
        <taxon>Eukaryota</taxon>
        <taxon>Fungi</taxon>
        <taxon>Dikarya</taxon>
        <taxon>Ascomycota</taxon>
        <taxon>Pezizomycotina</taxon>
        <taxon>Leotiomycetes</taxon>
        <taxon>Thelebolales</taxon>
        <taxon>Thelebolaceae</taxon>
        <taxon>Pseudogymnoascus</taxon>
    </lineage>
</organism>
<dbReference type="PANTHER" id="PTHR35910">
    <property type="entry name" value="2EXR DOMAIN-CONTAINING PROTEIN"/>
    <property type="match status" value="1"/>
</dbReference>
<name>L8GAI0_PSED2</name>
<dbReference type="AlphaFoldDB" id="L8GAI0"/>
<dbReference type="Proteomes" id="UP000011064">
    <property type="component" value="Unassembled WGS sequence"/>
</dbReference>
<dbReference type="Pfam" id="PF20150">
    <property type="entry name" value="2EXR"/>
    <property type="match status" value="1"/>
</dbReference>
<gene>
    <name evidence="2" type="ORF">GMDG_04608</name>
</gene>
<dbReference type="EMBL" id="GL573253">
    <property type="protein sequence ID" value="ELR10215.1"/>
    <property type="molecule type" value="Genomic_DNA"/>
</dbReference>
<evidence type="ECO:0000259" key="1">
    <source>
        <dbReference type="Pfam" id="PF20150"/>
    </source>
</evidence>
<proteinExistence type="predicted"/>